<dbReference type="InterPro" id="IPR001789">
    <property type="entry name" value="Sig_transdc_resp-reg_receiver"/>
</dbReference>
<name>A0A1B1UU00_9BRAD</name>
<dbReference type="KEGG" id="bic:LMTR13_37390"/>
<keyword evidence="1 2" id="KW-0597">Phosphoprotein</keyword>
<dbReference type="EMBL" id="CP016428">
    <property type="protein sequence ID" value="ANW06196.1"/>
    <property type="molecule type" value="Genomic_DNA"/>
</dbReference>
<evidence type="ECO:0000313" key="5">
    <source>
        <dbReference type="Proteomes" id="UP000092839"/>
    </source>
</evidence>
<dbReference type="SMART" id="SM00448">
    <property type="entry name" value="REC"/>
    <property type="match status" value="1"/>
</dbReference>
<dbReference type="PROSITE" id="PS50110">
    <property type="entry name" value="RESPONSE_REGULATORY"/>
    <property type="match status" value="1"/>
</dbReference>
<reference evidence="4 5" key="1">
    <citation type="submission" date="2016-07" db="EMBL/GenBank/DDBJ databases">
        <title>Complete genome sequence of Bradyrhizobium icense LMTR 13T, a potential inoculant strain isolated from lima bean (Phaseolus lunatus) in Peru.</title>
        <authorList>
            <person name="Ormeno-Orrillo E."/>
            <person name="Duran D."/>
            <person name="Rogel M.A."/>
            <person name="Rey L."/>
            <person name="Imperial J."/>
            <person name="Ruiz-Argueso T."/>
            <person name="Martinez-Romero E."/>
        </authorList>
    </citation>
    <scope>NUCLEOTIDE SEQUENCE [LARGE SCALE GENOMIC DNA]</scope>
    <source>
        <strain evidence="4 5">LMTR 13</strain>
    </source>
</reference>
<dbReference type="GO" id="GO:0000160">
    <property type="term" value="P:phosphorelay signal transduction system"/>
    <property type="evidence" value="ECO:0007669"/>
    <property type="project" value="InterPro"/>
</dbReference>
<proteinExistence type="predicted"/>
<feature type="domain" description="Response regulatory" evidence="3">
    <location>
        <begin position="3"/>
        <end position="124"/>
    </location>
</feature>
<evidence type="ECO:0000256" key="1">
    <source>
        <dbReference type="ARBA" id="ARBA00022553"/>
    </source>
</evidence>
<dbReference type="Proteomes" id="UP000092839">
    <property type="component" value="Chromosome"/>
</dbReference>
<evidence type="ECO:0000313" key="4">
    <source>
        <dbReference type="EMBL" id="ANW06196.1"/>
    </source>
</evidence>
<accession>A0A1B1UU00</accession>
<dbReference type="STRING" id="1274631.LMTR13_37390"/>
<dbReference type="OrthoDB" id="5456285at2"/>
<dbReference type="PANTHER" id="PTHR44591">
    <property type="entry name" value="STRESS RESPONSE REGULATOR PROTEIN 1"/>
    <property type="match status" value="1"/>
</dbReference>
<dbReference type="SUPFAM" id="SSF52172">
    <property type="entry name" value="CheY-like"/>
    <property type="match status" value="1"/>
</dbReference>
<dbReference type="CDD" id="cd00156">
    <property type="entry name" value="REC"/>
    <property type="match status" value="1"/>
</dbReference>
<evidence type="ECO:0000259" key="3">
    <source>
        <dbReference type="PROSITE" id="PS50110"/>
    </source>
</evidence>
<feature type="modified residue" description="4-aspartylphosphate" evidence="2">
    <location>
        <position position="52"/>
    </location>
</feature>
<evidence type="ECO:0000256" key="2">
    <source>
        <dbReference type="PROSITE-ProRule" id="PRU00169"/>
    </source>
</evidence>
<sequence length="138" mass="15140">MTRVLIVDDDPMICTAIEIYLERHGFEVTVADGGEAGLRALEDSGFDLMLVDIFMPHMRGFESIRIFHERAPTVPLIAMSGYAFANLDSPAPDFLRMALELGATRCLRKPFTPGALLAVVDECLAEARSRIPGVIQSS</sequence>
<dbReference type="AlphaFoldDB" id="A0A1B1UU00"/>
<organism evidence="4 5">
    <name type="scientific">Bradyrhizobium icense</name>
    <dbReference type="NCBI Taxonomy" id="1274631"/>
    <lineage>
        <taxon>Bacteria</taxon>
        <taxon>Pseudomonadati</taxon>
        <taxon>Pseudomonadota</taxon>
        <taxon>Alphaproteobacteria</taxon>
        <taxon>Hyphomicrobiales</taxon>
        <taxon>Nitrobacteraceae</taxon>
        <taxon>Bradyrhizobium</taxon>
    </lineage>
</organism>
<dbReference type="PANTHER" id="PTHR44591:SF23">
    <property type="entry name" value="CHEY SUBFAMILY"/>
    <property type="match status" value="1"/>
</dbReference>
<dbReference type="Pfam" id="PF00072">
    <property type="entry name" value="Response_reg"/>
    <property type="match status" value="1"/>
</dbReference>
<gene>
    <name evidence="4" type="ORF">LMTR13_37390</name>
</gene>
<protein>
    <submittedName>
        <fullName evidence="4">LuxR family transcriptional regulator</fullName>
    </submittedName>
</protein>
<dbReference type="InterPro" id="IPR011006">
    <property type="entry name" value="CheY-like_superfamily"/>
</dbReference>
<dbReference type="RefSeq" id="WP_065733305.1">
    <property type="nucleotide sequence ID" value="NZ_CP016428.1"/>
</dbReference>
<dbReference type="InterPro" id="IPR050595">
    <property type="entry name" value="Bact_response_regulator"/>
</dbReference>
<dbReference type="Gene3D" id="3.40.50.2300">
    <property type="match status" value="1"/>
</dbReference>
<keyword evidence="5" id="KW-1185">Reference proteome</keyword>